<evidence type="ECO:0000313" key="3">
    <source>
        <dbReference type="Proteomes" id="UP000238322"/>
    </source>
</evidence>
<name>A0A2S8G614_9BACT</name>
<dbReference type="EMBL" id="PUHY01000004">
    <property type="protein sequence ID" value="PQO39895.1"/>
    <property type="molecule type" value="Genomic_DNA"/>
</dbReference>
<dbReference type="OrthoDB" id="678065at2"/>
<dbReference type="Proteomes" id="UP000238322">
    <property type="component" value="Unassembled WGS sequence"/>
</dbReference>
<gene>
    <name evidence="2" type="ORF">C5Y83_03935</name>
</gene>
<evidence type="ECO:0000313" key="2">
    <source>
        <dbReference type="EMBL" id="PQO39895.1"/>
    </source>
</evidence>
<feature type="transmembrane region" description="Helical" evidence="1">
    <location>
        <begin position="12"/>
        <end position="36"/>
    </location>
</feature>
<feature type="transmembrane region" description="Helical" evidence="1">
    <location>
        <begin position="160"/>
        <end position="180"/>
    </location>
</feature>
<dbReference type="AlphaFoldDB" id="A0A2S8G614"/>
<feature type="transmembrane region" description="Helical" evidence="1">
    <location>
        <begin position="68"/>
        <end position="89"/>
    </location>
</feature>
<protein>
    <submittedName>
        <fullName evidence="2">Uncharacterized protein</fullName>
    </submittedName>
</protein>
<dbReference type="RefSeq" id="WP_105328330.1">
    <property type="nucleotide sequence ID" value="NZ_PUHY01000004.1"/>
</dbReference>
<keyword evidence="1" id="KW-0812">Transmembrane</keyword>
<keyword evidence="1" id="KW-1133">Transmembrane helix</keyword>
<comment type="caution">
    <text evidence="2">The sequence shown here is derived from an EMBL/GenBank/DDBJ whole genome shotgun (WGS) entry which is preliminary data.</text>
</comment>
<sequence length="197" mass="21895">MKLLKYLVPHIRLADLPAMLGVAIVGGMIAGLYGIVHDQVTYSISPEYFTKLKFDQFRYADLGLGNRMFAGTIGFLATWWAGLFAAWLLARRLIPDQPRSIAHRQIGRGIAIIFSCVLLFGIGGYLYGIWRGPTADYSAWKPILRVLRIDEEWAFVRVAYIHNAGYLGVVVGLILALVVIRPVLSSNGKPPPEHDVT</sequence>
<feature type="transmembrane region" description="Helical" evidence="1">
    <location>
        <begin position="110"/>
        <end position="130"/>
    </location>
</feature>
<keyword evidence="1" id="KW-0472">Membrane</keyword>
<accession>A0A2S8G614</accession>
<organism evidence="2 3">
    <name type="scientific">Blastopirellula marina</name>
    <dbReference type="NCBI Taxonomy" id="124"/>
    <lineage>
        <taxon>Bacteria</taxon>
        <taxon>Pseudomonadati</taxon>
        <taxon>Planctomycetota</taxon>
        <taxon>Planctomycetia</taxon>
        <taxon>Pirellulales</taxon>
        <taxon>Pirellulaceae</taxon>
        <taxon>Blastopirellula</taxon>
    </lineage>
</organism>
<evidence type="ECO:0000256" key="1">
    <source>
        <dbReference type="SAM" id="Phobius"/>
    </source>
</evidence>
<reference evidence="2 3" key="1">
    <citation type="submission" date="2018-02" db="EMBL/GenBank/DDBJ databases">
        <title>Comparative genomes isolates from brazilian mangrove.</title>
        <authorList>
            <person name="Araujo J.E."/>
            <person name="Taketani R.G."/>
            <person name="Silva M.C.P."/>
            <person name="Loureco M.V."/>
            <person name="Andreote F.D."/>
        </authorList>
    </citation>
    <scope>NUCLEOTIDE SEQUENCE [LARGE SCALE GENOMIC DNA]</scope>
    <source>
        <strain evidence="2 3">Hex-1 MGV</strain>
    </source>
</reference>
<proteinExistence type="predicted"/>